<evidence type="ECO:0000313" key="1">
    <source>
        <dbReference type="EMBL" id="MBD7940588.1"/>
    </source>
</evidence>
<sequence>MADEIAQSANAIRDHIVGTLRREFYIEEPINDEAELYYDLHLAGDDLADAIDAIRQPFGTDFSLMDLRRYAPNEVGHNFKLNFLREFREWRGERTYRSLTVASIIHAVQAGSWNDR</sequence>
<protein>
    <submittedName>
        <fullName evidence="1">DUF1493 family protein</fullName>
    </submittedName>
</protein>
<evidence type="ECO:0000313" key="2">
    <source>
        <dbReference type="Proteomes" id="UP000638918"/>
    </source>
</evidence>
<dbReference type="Proteomes" id="UP000638918">
    <property type="component" value="Unassembled WGS sequence"/>
</dbReference>
<proteinExistence type="predicted"/>
<comment type="caution">
    <text evidence="1">The sequence shown here is derived from an EMBL/GenBank/DDBJ whole genome shotgun (WGS) entry which is preliminary data.</text>
</comment>
<organism evidence="1 2">
    <name type="scientific">Brevundimonas guildfordensis</name>
    <dbReference type="NCBI Taxonomy" id="2762241"/>
    <lineage>
        <taxon>Bacteria</taxon>
        <taxon>Pseudomonadati</taxon>
        <taxon>Pseudomonadota</taxon>
        <taxon>Alphaproteobacteria</taxon>
        <taxon>Caulobacterales</taxon>
        <taxon>Caulobacteraceae</taxon>
        <taxon>Brevundimonas</taxon>
    </lineage>
</organism>
<dbReference type="RefSeq" id="WP_191742992.1">
    <property type="nucleotide sequence ID" value="NZ_JACSQU010000001.1"/>
</dbReference>
<dbReference type="EMBL" id="JACSQU010000001">
    <property type="protein sequence ID" value="MBD7940588.1"/>
    <property type="molecule type" value="Genomic_DNA"/>
</dbReference>
<name>A0ABR8QYJ8_9CAUL</name>
<dbReference type="InterPro" id="IPR010862">
    <property type="entry name" value="DUF1493"/>
</dbReference>
<keyword evidence="2" id="KW-1185">Reference proteome</keyword>
<accession>A0ABR8QYJ8</accession>
<reference evidence="1 2" key="1">
    <citation type="submission" date="2020-08" db="EMBL/GenBank/DDBJ databases">
        <title>A Genomic Blueprint of the Chicken Gut Microbiome.</title>
        <authorList>
            <person name="Gilroy R."/>
            <person name="Ravi A."/>
            <person name="Getino M."/>
            <person name="Pursley I."/>
            <person name="Horton D.L."/>
            <person name="Alikhan N.-F."/>
            <person name="Baker D."/>
            <person name="Gharbi K."/>
            <person name="Hall N."/>
            <person name="Watson M."/>
            <person name="Adriaenssens E.M."/>
            <person name="Foster-Nyarko E."/>
            <person name="Jarju S."/>
            <person name="Secka A."/>
            <person name="Antonio M."/>
            <person name="Oren A."/>
            <person name="Chaudhuri R."/>
            <person name="La Ragione R.M."/>
            <person name="Hildebrand F."/>
            <person name="Pallen M.J."/>
        </authorList>
    </citation>
    <scope>NUCLEOTIDE SEQUENCE [LARGE SCALE GENOMIC DNA]</scope>
    <source>
        <strain evidence="1 2">Sa3CVA3</strain>
    </source>
</reference>
<gene>
    <name evidence="1" type="ORF">H9656_04235</name>
</gene>
<dbReference type="Pfam" id="PF07377">
    <property type="entry name" value="DUF1493"/>
    <property type="match status" value="1"/>
</dbReference>